<dbReference type="EMBL" id="SDOZ01000002">
    <property type="protein sequence ID" value="RXZ61085.1"/>
    <property type="molecule type" value="Genomic_DNA"/>
</dbReference>
<protein>
    <submittedName>
        <fullName evidence="2">PLDc_N domain-containing protein</fullName>
    </submittedName>
</protein>
<keyword evidence="3" id="KW-1185">Reference proteome</keyword>
<sequence>MFCKYCGKQIDDEGGSFCPYCGKHLLENCPPAGSPAQPPPYPAPRYNLQDLPNGGWTVLGFFFPLVGFILYLVWQTTFPIRSKLCGKGALIGVIAEVVLVVLYIIVIFVIIAAASASYRYGQP</sequence>
<keyword evidence="1" id="KW-0472">Membrane</keyword>
<proteinExistence type="predicted"/>
<evidence type="ECO:0000256" key="1">
    <source>
        <dbReference type="SAM" id="Phobius"/>
    </source>
</evidence>
<dbReference type="RefSeq" id="WP_129223412.1">
    <property type="nucleotide sequence ID" value="NZ_SDOZ01000002.1"/>
</dbReference>
<dbReference type="AlphaFoldDB" id="A0A4Q2K922"/>
<reference evidence="2 3" key="1">
    <citation type="journal article" date="2019" name="Gut">
        <title>Antibiotics-induced monodominance of a novel gut bacterial order.</title>
        <authorList>
            <person name="Hildebrand F."/>
            <person name="Moitinho-Silva L."/>
            <person name="Blasche S."/>
            <person name="Jahn M.T."/>
            <person name="Gossmann T.I."/>
            <person name="Heuerta-Cepas J."/>
            <person name="Hercog R."/>
            <person name="Luetge M."/>
            <person name="Bahram M."/>
            <person name="Pryszlak A."/>
            <person name="Alves R.J."/>
            <person name="Waszak S.M."/>
            <person name="Zhu A."/>
            <person name="Ye L."/>
            <person name="Costea P.I."/>
            <person name="Aalvink S."/>
            <person name="Belzer C."/>
            <person name="Forslund S.K."/>
            <person name="Sunagawa S."/>
            <person name="Hentschel U."/>
            <person name="Merten C."/>
            <person name="Patil K.R."/>
            <person name="Benes V."/>
            <person name="Bork P."/>
        </authorList>
    </citation>
    <scope>NUCLEOTIDE SEQUENCE [LARGE SCALE GENOMIC DNA]</scope>
    <source>
        <strain evidence="2 3">HDS1380</strain>
    </source>
</reference>
<name>A0A4Q2K922_9FIRM</name>
<feature type="transmembrane region" description="Helical" evidence="1">
    <location>
        <begin position="94"/>
        <end position="118"/>
    </location>
</feature>
<evidence type="ECO:0000313" key="2">
    <source>
        <dbReference type="EMBL" id="RXZ61085.1"/>
    </source>
</evidence>
<evidence type="ECO:0000313" key="3">
    <source>
        <dbReference type="Proteomes" id="UP000291269"/>
    </source>
</evidence>
<gene>
    <name evidence="2" type="ORF">ESZ91_01510</name>
</gene>
<accession>A0A4Q2K922</accession>
<dbReference type="Proteomes" id="UP000291269">
    <property type="component" value="Unassembled WGS sequence"/>
</dbReference>
<comment type="caution">
    <text evidence="2">The sequence shown here is derived from an EMBL/GenBank/DDBJ whole genome shotgun (WGS) entry which is preliminary data.</text>
</comment>
<organism evidence="2 3">
    <name type="scientific">Candidatus Borkfalkia ceftriaxoniphila</name>
    <dbReference type="NCBI Taxonomy" id="2508949"/>
    <lineage>
        <taxon>Bacteria</taxon>
        <taxon>Bacillati</taxon>
        <taxon>Bacillota</taxon>
        <taxon>Clostridia</taxon>
        <taxon>Christensenellales</taxon>
        <taxon>Christensenellaceae</taxon>
        <taxon>Candidatus Borkfalkia</taxon>
    </lineage>
</organism>
<feature type="transmembrane region" description="Helical" evidence="1">
    <location>
        <begin position="54"/>
        <end position="74"/>
    </location>
</feature>
<dbReference type="OrthoDB" id="90521at2"/>
<keyword evidence="1" id="KW-1133">Transmembrane helix</keyword>
<keyword evidence="1" id="KW-0812">Transmembrane</keyword>